<name>A0A095SI70_9GAMM</name>
<protein>
    <recommendedName>
        <fullName evidence="2">GYF domain-containing protein</fullName>
    </recommendedName>
</protein>
<keyword evidence="1" id="KW-1133">Transmembrane helix</keyword>
<dbReference type="EMBL" id="ARXV01000010">
    <property type="protein sequence ID" value="KGD64262.1"/>
    <property type="molecule type" value="Genomic_DNA"/>
</dbReference>
<comment type="caution">
    <text evidence="3">The sequence shown here is derived from an EMBL/GenBank/DDBJ whole genome shotgun (WGS) entry which is preliminary data.</text>
</comment>
<dbReference type="eggNOG" id="ENOG503110V">
    <property type="taxonomic scope" value="Bacteria"/>
</dbReference>
<evidence type="ECO:0000313" key="4">
    <source>
        <dbReference type="Proteomes" id="UP000029444"/>
    </source>
</evidence>
<accession>A0A095SI70</accession>
<feature type="transmembrane region" description="Helical" evidence="1">
    <location>
        <begin position="93"/>
        <end position="116"/>
    </location>
</feature>
<evidence type="ECO:0000259" key="2">
    <source>
        <dbReference type="Pfam" id="PF14237"/>
    </source>
</evidence>
<dbReference type="AlphaFoldDB" id="A0A095SI70"/>
<evidence type="ECO:0000256" key="1">
    <source>
        <dbReference type="SAM" id="Phobius"/>
    </source>
</evidence>
<proteinExistence type="predicted"/>
<dbReference type="Proteomes" id="UP000029444">
    <property type="component" value="Unassembled WGS sequence"/>
</dbReference>
<feature type="domain" description="GYF" evidence="2">
    <location>
        <begin position="24"/>
        <end position="69"/>
    </location>
</feature>
<reference evidence="3 4" key="1">
    <citation type="submission" date="2012-09" db="EMBL/GenBank/DDBJ databases">
        <title>Genome Sequence of alkane-degrading Bacterium Alcanivorax sp. 19-m-6.</title>
        <authorList>
            <person name="Lai Q."/>
            <person name="Shao Z."/>
        </authorList>
    </citation>
    <scope>NUCLEOTIDE SEQUENCE [LARGE SCALE GENOMIC DNA]</scope>
    <source>
        <strain evidence="3 4">19-m-6</strain>
    </source>
</reference>
<evidence type="ECO:0000313" key="3">
    <source>
        <dbReference type="EMBL" id="KGD64262.1"/>
    </source>
</evidence>
<dbReference type="PATRIC" id="fig|1177154.3.peg.2600"/>
<dbReference type="STRING" id="1177154.Y5S_02564"/>
<dbReference type="InterPro" id="IPR025640">
    <property type="entry name" value="GYF_2"/>
</dbReference>
<organism evidence="3 4">
    <name type="scientific">Alcanivorax nanhaiticus</name>
    <dbReference type="NCBI Taxonomy" id="1177154"/>
    <lineage>
        <taxon>Bacteria</taxon>
        <taxon>Pseudomonadati</taxon>
        <taxon>Pseudomonadota</taxon>
        <taxon>Gammaproteobacteria</taxon>
        <taxon>Oceanospirillales</taxon>
        <taxon>Alcanivoracaceae</taxon>
        <taxon>Alcanivorax</taxon>
    </lineage>
</organism>
<sequence length="201" mass="22493">MPPEITKKNEMRANMEATETQKPWFYESAGQRKGGFSEQEMIGLITSGEITHGAIVWRNGLSGWTKLEQTELASHLDKSAPPPLTGEHINNTIVWILAFAPLIGLFAEAIVAGIVYGGSEYRIQRALSGGEFFYITLALNIGLSFWDEHVLKKGGTDTSKFKGVTWLIPVYLFQRAKAMKHNLAYFIVWLVCFGFMLTAFI</sequence>
<feature type="transmembrane region" description="Helical" evidence="1">
    <location>
        <begin position="183"/>
        <end position="200"/>
    </location>
</feature>
<keyword evidence="4" id="KW-1185">Reference proteome</keyword>
<keyword evidence="1" id="KW-0812">Transmembrane</keyword>
<gene>
    <name evidence="3" type="ORF">Y5S_02564</name>
</gene>
<dbReference type="Pfam" id="PF14237">
    <property type="entry name" value="GYF_2"/>
    <property type="match status" value="1"/>
</dbReference>
<keyword evidence="1" id="KW-0472">Membrane</keyword>